<dbReference type="STRING" id="1777140.AWB79_05504"/>
<dbReference type="PRINTS" id="PR00039">
    <property type="entry name" value="HTHLYSR"/>
</dbReference>
<dbReference type="Proteomes" id="UP000054851">
    <property type="component" value="Unassembled WGS sequence"/>
</dbReference>
<keyword evidence="7" id="KW-1185">Reference proteome</keyword>
<gene>
    <name evidence="6" type="ORF">AWB79_05504</name>
</gene>
<dbReference type="EMBL" id="FCOA02000024">
    <property type="protein sequence ID" value="SAK82658.1"/>
    <property type="molecule type" value="Genomic_DNA"/>
</dbReference>
<evidence type="ECO:0000256" key="4">
    <source>
        <dbReference type="ARBA" id="ARBA00023163"/>
    </source>
</evidence>
<dbReference type="InterPro" id="IPR036390">
    <property type="entry name" value="WH_DNA-bd_sf"/>
</dbReference>
<comment type="similarity">
    <text evidence="1">Belongs to the LysR transcriptional regulatory family.</text>
</comment>
<evidence type="ECO:0000259" key="5">
    <source>
        <dbReference type="PROSITE" id="PS50931"/>
    </source>
</evidence>
<organism evidence="6 7">
    <name type="scientific">Caballeronia hypogeia</name>
    <dbReference type="NCBI Taxonomy" id="1777140"/>
    <lineage>
        <taxon>Bacteria</taxon>
        <taxon>Pseudomonadati</taxon>
        <taxon>Pseudomonadota</taxon>
        <taxon>Betaproteobacteria</taxon>
        <taxon>Burkholderiales</taxon>
        <taxon>Burkholderiaceae</taxon>
        <taxon>Caballeronia</taxon>
    </lineage>
</organism>
<dbReference type="InterPro" id="IPR000847">
    <property type="entry name" value="LysR_HTH_N"/>
</dbReference>
<dbReference type="Pfam" id="PF03466">
    <property type="entry name" value="LysR_substrate"/>
    <property type="match status" value="1"/>
</dbReference>
<dbReference type="RefSeq" id="WP_061170596.1">
    <property type="nucleotide sequence ID" value="NZ_FCOA02000024.1"/>
</dbReference>
<dbReference type="Pfam" id="PF00126">
    <property type="entry name" value="HTH_1"/>
    <property type="match status" value="1"/>
</dbReference>
<dbReference type="SUPFAM" id="SSF53850">
    <property type="entry name" value="Periplasmic binding protein-like II"/>
    <property type="match status" value="1"/>
</dbReference>
<sequence length="305" mass="33350">MRIDVHHIRAFLAVADALQFSTAAERLHMTQPALSRIIKALEESVGAALLARTTRRVELTNAGRVFAEHCQLALTHIDQAVTLARRAEAGNIGNLRIAYMDFAINGALPAIIEAFGKKFPSISIDLVHMPSTMQKEAMLDSTIDVGFMIGPFAAPGVETRIFGREPMVALLPAAHPLAEKKTLRLADLADERFVLGTPHSWEAFRHHFFSICHRVGFSPSIAQEASTSDGIIGLVAANTGVSVYPECIRNIQRSGLCVRPLADKDTEIEMIACWRADTRNPSVETFVGELHAAVRQRSGGRQVQP</sequence>
<keyword evidence="3" id="KW-0238">DNA-binding</keyword>
<evidence type="ECO:0000256" key="3">
    <source>
        <dbReference type="ARBA" id="ARBA00023125"/>
    </source>
</evidence>
<dbReference type="PANTHER" id="PTHR30346">
    <property type="entry name" value="TRANSCRIPTIONAL DUAL REGULATOR HCAR-RELATED"/>
    <property type="match status" value="1"/>
</dbReference>
<protein>
    <submittedName>
        <fullName evidence="6">LysR family transcriptional regulator</fullName>
    </submittedName>
</protein>
<evidence type="ECO:0000313" key="6">
    <source>
        <dbReference type="EMBL" id="SAK82658.1"/>
    </source>
</evidence>
<dbReference type="GO" id="GO:0003677">
    <property type="term" value="F:DNA binding"/>
    <property type="evidence" value="ECO:0007669"/>
    <property type="project" value="UniProtKB-KW"/>
</dbReference>
<dbReference type="AlphaFoldDB" id="A0A158CJX2"/>
<dbReference type="Gene3D" id="3.40.190.10">
    <property type="entry name" value="Periplasmic binding protein-like II"/>
    <property type="match status" value="2"/>
</dbReference>
<evidence type="ECO:0000256" key="2">
    <source>
        <dbReference type="ARBA" id="ARBA00023015"/>
    </source>
</evidence>
<name>A0A158CJX2_9BURK</name>
<evidence type="ECO:0000313" key="7">
    <source>
        <dbReference type="Proteomes" id="UP000054851"/>
    </source>
</evidence>
<keyword evidence="2" id="KW-0805">Transcription regulation</keyword>
<reference evidence="6" key="1">
    <citation type="submission" date="2016-01" db="EMBL/GenBank/DDBJ databases">
        <authorList>
            <person name="Peeters C."/>
        </authorList>
    </citation>
    <scope>NUCLEOTIDE SEQUENCE</scope>
    <source>
        <strain evidence="6">LMG 29322</strain>
    </source>
</reference>
<keyword evidence="4" id="KW-0804">Transcription</keyword>
<dbReference type="FunFam" id="1.10.10.10:FF:000001">
    <property type="entry name" value="LysR family transcriptional regulator"/>
    <property type="match status" value="1"/>
</dbReference>
<feature type="domain" description="HTH lysR-type" evidence="5">
    <location>
        <begin position="3"/>
        <end position="60"/>
    </location>
</feature>
<dbReference type="Gene3D" id="1.10.10.10">
    <property type="entry name" value="Winged helix-like DNA-binding domain superfamily/Winged helix DNA-binding domain"/>
    <property type="match status" value="1"/>
</dbReference>
<dbReference type="GO" id="GO:0032993">
    <property type="term" value="C:protein-DNA complex"/>
    <property type="evidence" value="ECO:0007669"/>
    <property type="project" value="TreeGrafter"/>
</dbReference>
<proteinExistence type="inferred from homology"/>
<dbReference type="OrthoDB" id="9106612at2"/>
<accession>A0A158CJX2</accession>
<dbReference type="CDD" id="cd08414">
    <property type="entry name" value="PBP2_LTTR_aromatics_like"/>
    <property type="match status" value="1"/>
</dbReference>
<comment type="caution">
    <text evidence="6">The sequence shown here is derived from an EMBL/GenBank/DDBJ whole genome shotgun (WGS) entry which is preliminary data.</text>
</comment>
<dbReference type="SUPFAM" id="SSF46785">
    <property type="entry name" value="Winged helix' DNA-binding domain"/>
    <property type="match status" value="1"/>
</dbReference>
<dbReference type="InterPro" id="IPR036388">
    <property type="entry name" value="WH-like_DNA-bd_sf"/>
</dbReference>
<dbReference type="PANTHER" id="PTHR30346:SF28">
    <property type="entry name" value="HTH-TYPE TRANSCRIPTIONAL REGULATOR CYNR"/>
    <property type="match status" value="1"/>
</dbReference>
<dbReference type="PROSITE" id="PS50931">
    <property type="entry name" value="HTH_LYSR"/>
    <property type="match status" value="1"/>
</dbReference>
<dbReference type="InterPro" id="IPR005119">
    <property type="entry name" value="LysR_subst-bd"/>
</dbReference>
<dbReference type="GO" id="GO:0003700">
    <property type="term" value="F:DNA-binding transcription factor activity"/>
    <property type="evidence" value="ECO:0007669"/>
    <property type="project" value="InterPro"/>
</dbReference>
<evidence type="ECO:0000256" key="1">
    <source>
        <dbReference type="ARBA" id="ARBA00009437"/>
    </source>
</evidence>